<organism evidence="3 4">
    <name type="scientific">Candidatus Fimimorpha faecalis</name>
    <dbReference type="NCBI Taxonomy" id="2840824"/>
    <lineage>
        <taxon>Bacteria</taxon>
        <taxon>Bacillati</taxon>
        <taxon>Bacillota</taxon>
        <taxon>Clostridia</taxon>
        <taxon>Eubacteriales</taxon>
        <taxon>Candidatus Fimimorpha</taxon>
    </lineage>
</organism>
<proteinExistence type="predicted"/>
<evidence type="ECO:0000256" key="1">
    <source>
        <dbReference type="ARBA" id="ARBA00022845"/>
    </source>
</evidence>
<reference evidence="3" key="2">
    <citation type="journal article" date="2021" name="PeerJ">
        <title>Extensive microbial diversity within the chicken gut microbiome revealed by metagenomics and culture.</title>
        <authorList>
            <person name="Gilroy R."/>
            <person name="Ravi A."/>
            <person name="Getino M."/>
            <person name="Pursley I."/>
            <person name="Horton D.L."/>
            <person name="Alikhan N.F."/>
            <person name="Baker D."/>
            <person name="Gharbi K."/>
            <person name="Hall N."/>
            <person name="Watson M."/>
            <person name="Adriaenssens E.M."/>
            <person name="Foster-Nyarko E."/>
            <person name="Jarju S."/>
            <person name="Secka A."/>
            <person name="Antonio M."/>
            <person name="Oren A."/>
            <person name="Chaudhuri R.R."/>
            <person name="La Ragione R."/>
            <person name="Hildebrand F."/>
            <person name="Pallen M.J."/>
        </authorList>
    </citation>
    <scope>NUCLEOTIDE SEQUENCE</scope>
    <source>
        <strain evidence="3">ChiW13-3771</strain>
    </source>
</reference>
<keyword evidence="1" id="KW-0810">Translation regulation</keyword>
<protein>
    <submittedName>
        <fullName evidence="3">Ribosome-associated translation inhibitor RaiA</fullName>
    </submittedName>
</protein>
<dbReference type="GO" id="GO:0022627">
    <property type="term" value="C:cytosolic small ribosomal subunit"/>
    <property type="evidence" value="ECO:0007669"/>
    <property type="project" value="TreeGrafter"/>
</dbReference>
<dbReference type="NCBIfam" id="TIGR00741">
    <property type="entry name" value="yfiA"/>
    <property type="match status" value="1"/>
</dbReference>
<comment type="caution">
    <text evidence="3">The sequence shown here is derived from an EMBL/GenBank/DDBJ whole genome shotgun (WGS) entry which is preliminary data.</text>
</comment>
<dbReference type="CDD" id="cd00552">
    <property type="entry name" value="RaiA"/>
    <property type="match status" value="1"/>
</dbReference>
<dbReference type="EMBL" id="DVHN01000124">
    <property type="protein sequence ID" value="HIR89207.1"/>
    <property type="molecule type" value="Genomic_DNA"/>
</dbReference>
<sequence>MKLDLTGIRIEVTDAIRSFTEKKIKKLDKFFDENTICHVTFTDKSKGKQRVDMRIEYKSRTYLAQENTDDLYSGIDALVEKIEGQLRRDKAAIEKQRRTGIPEMETTQEDQDE</sequence>
<gene>
    <name evidence="3" type="primary">raiA</name>
    <name evidence="3" type="ORF">IAC96_09675</name>
</gene>
<dbReference type="GO" id="GO:0045900">
    <property type="term" value="P:negative regulation of translational elongation"/>
    <property type="evidence" value="ECO:0007669"/>
    <property type="project" value="TreeGrafter"/>
</dbReference>
<dbReference type="PANTHER" id="PTHR33231">
    <property type="entry name" value="30S RIBOSOMAL PROTEIN"/>
    <property type="match status" value="1"/>
</dbReference>
<dbReference type="InterPro" id="IPR036567">
    <property type="entry name" value="RHF-like"/>
</dbReference>
<dbReference type="SUPFAM" id="SSF69754">
    <property type="entry name" value="Ribosome binding protein Y (YfiA homologue)"/>
    <property type="match status" value="1"/>
</dbReference>
<dbReference type="PANTHER" id="PTHR33231:SF1">
    <property type="entry name" value="30S RIBOSOMAL PROTEIN"/>
    <property type="match status" value="1"/>
</dbReference>
<evidence type="ECO:0000313" key="3">
    <source>
        <dbReference type="EMBL" id="HIR89207.1"/>
    </source>
</evidence>
<dbReference type="GO" id="GO:0043024">
    <property type="term" value="F:ribosomal small subunit binding"/>
    <property type="evidence" value="ECO:0007669"/>
    <property type="project" value="TreeGrafter"/>
</dbReference>
<dbReference type="InterPro" id="IPR050574">
    <property type="entry name" value="HPF/YfiA_ribosome-assoc"/>
</dbReference>
<dbReference type="InterPro" id="IPR003489">
    <property type="entry name" value="RHF/RaiA"/>
</dbReference>
<dbReference type="Gene3D" id="3.30.160.100">
    <property type="entry name" value="Ribosome hibernation promotion factor-like"/>
    <property type="match status" value="1"/>
</dbReference>
<evidence type="ECO:0000256" key="2">
    <source>
        <dbReference type="SAM" id="MobiDB-lite"/>
    </source>
</evidence>
<feature type="region of interest" description="Disordered" evidence="2">
    <location>
        <begin position="92"/>
        <end position="113"/>
    </location>
</feature>
<dbReference type="Pfam" id="PF02482">
    <property type="entry name" value="Ribosomal_S30AE"/>
    <property type="match status" value="1"/>
</dbReference>
<accession>A0A9D1JDL0</accession>
<dbReference type="AlphaFoldDB" id="A0A9D1JDL0"/>
<evidence type="ECO:0000313" key="4">
    <source>
        <dbReference type="Proteomes" id="UP000824201"/>
    </source>
</evidence>
<reference evidence="3" key="1">
    <citation type="submission" date="2020-10" db="EMBL/GenBank/DDBJ databases">
        <authorList>
            <person name="Gilroy R."/>
        </authorList>
    </citation>
    <scope>NUCLEOTIDE SEQUENCE</scope>
    <source>
        <strain evidence="3">ChiW13-3771</strain>
    </source>
</reference>
<name>A0A9D1JDL0_9FIRM</name>
<dbReference type="Proteomes" id="UP000824201">
    <property type="component" value="Unassembled WGS sequence"/>
</dbReference>